<dbReference type="InterPro" id="IPR005801">
    <property type="entry name" value="ADC_synthase"/>
</dbReference>
<dbReference type="Pfam" id="PF04715">
    <property type="entry name" value="Anth_synt_I_N"/>
    <property type="match status" value="1"/>
</dbReference>
<dbReference type="InterPro" id="IPR006805">
    <property type="entry name" value="Anth_synth_I_N"/>
</dbReference>
<dbReference type="Gene3D" id="3.60.120.10">
    <property type="entry name" value="Anthranilate synthase"/>
    <property type="match status" value="1"/>
</dbReference>
<comment type="caution">
    <text evidence="3">The sequence shown here is derived from an EMBL/GenBank/DDBJ whole genome shotgun (WGS) entry which is preliminary data.</text>
</comment>
<dbReference type="PANTHER" id="PTHR11236:SF9">
    <property type="entry name" value="ANTHRANILATE SYNTHASE COMPONENT 1"/>
    <property type="match status" value="1"/>
</dbReference>
<gene>
    <name evidence="3" type="ORF">BO222_04930</name>
</gene>
<protein>
    <recommendedName>
        <fullName evidence="5">Anthranilate synthase component I</fullName>
    </recommendedName>
</protein>
<dbReference type="PRINTS" id="PR00095">
    <property type="entry name" value="ANTSNTHASEI"/>
</dbReference>
<accession>A0A1U7NGU4</accession>
<dbReference type="AlphaFoldDB" id="A0A1U7NGU4"/>
<dbReference type="Proteomes" id="UP000186341">
    <property type="component" value="Unassembled WGS sequence"/>
</dbReference>
<reference evidence="3 4" key="1">
    <citation type="submission" date="2016-11" db="EMBL/GenBank/DDBJ databases">
        <title>Description of two novel members of the family Erysipelotrichaceae: Ileibacterium lipovorans gen. nov., sp. nov. and Dubosiella newyorkensis, gen. nov., sp. nov.</title>
        <authorList>
            <person name="Cox L.M."/>
            <person name="Sohn J."/>
            <person name="Tyrrell K.L."/>
            <person name="Citron D.M."/>
            <person name="Lawson P.A."/>
            <person name="Patel N.B."/>
            <person name="Iizumi T."/>
            <person name="Perez-Perez G.I."/>
            <person name="Goldstein E.J."/>
            <person name="Blaser M.J."/>
        </authorList>
    </citation>
    <scope>NUCLEOTIDE SEQUENCE [LARGE SCALE GENOMIC DNA]</scope>
    <source>
        <strain evidence="3 4">NYU-BL-A3</strain>
    </source>
</reference>
<dbReference type="EMBL" id="MPJW01000105">
    <property type="protein sequence ID" value="OLU40553.1"/>
    <property type="molecule type" value="Genomic_DNA"/>
</dbReference>
<feature type="domain" description="Anthranilate synthase component I N-terminal" evidence="2">
    <location>
        <begin position="39"/>
        <end position="170"/>
    </location>
</feature>
<name>A0A1U7NGU4_9FIRM</name>
<dbReference type="Pfam" id="PF00425">
    <property type="entry name" value="Chorismate_bind"/>
    <property type="match status" value="1"/>
</dbReference>
<dbReference type="SUPFAM" id="SSF56322">
    <property type="entry name" value="ADC synthase"/>
    <property type="match status" value="1"/>
</dbReference>
<feature type="domain" description="Chorismate-utilising enzyme C-terminal" evidence="1">
    <location>
        <begin position="238"/>
        <end position="491"/>
    </location>
</feature>
<evidence type="ECO:0000259" key="1">
    <source>
        <dbReference type="Pfam" id="PF00425"/>
    </source>
</evidence>
<evidence type="ECO:0000259" key="2">
    <source>
        <dbReference type="Pfam" id="PF04715"/>
    </source>
</evidence>
<sequence length="507" mass="58038">MSKNPDCSFLFKVEISLADLHAALPRSLEDLARFFLITDSDQPIFLMESKSNNHENGRYSFLGIHPSDHLVLNQGVIYRLENNHRKKITDSKTNPIEFLNELIASRKTISPDDFPGFASGIAGMFSFEFFAHYEPSIPVFHPFENHQMFNDFDLMIFDELYCMDHQSDQFMFLIRINHPLNQNEYETFRKKQIQKIVCVLDEYAKFQDCKNRSKENGFKLFRNLSGRFLSQPRPQKSKDQYMEMVKKAKVHIENGDIFQIVLSNPIQSHFEGHLFESYSRLKQKNPSPYLFYFQSDELEAAGSSPETLITLKDEILKTFPLAGTRKRGFNSFEDLKLEQDLLRDQKERAEHSMLVDLGRNDLGKVSEPGSVHVSQLMNVLRYSKVMHLGSEITSTIKKDLPKLDAFCSVFPAGTLSGAPKIRACQLIHDLEAKRRGLYGGAFGYLDDRGSMDFCIAIRLAYQNQGLLTIQSGAGIVYDSDPQNEYEECLAKASAVIETLLEVCPCSY</sequence>
<dbReference type="InterPro" id="IPR019999">
    <property type="entry name" value="Anth_synth_I-like"/>
</dbReference>
<evidence type="ECO:0008006" key="5">
    <source>
        <dbReference type="Google" id="ProtNLM"/>
    </source>
</evidence>
<proteinExistence type="predicted"/>
<dbReference type="InterPro" id="IPR015890">
    <property type="entry name" value="Chorismate_C"/>
</dbReference>
<dbReference type="GO" id="GO:0000162">
    <property type="term" value="P:L-tryptophan biosynthetic process"/>
    <property type="evidence" value="ECO:0007669"/>
    <property type="project" value="TreeGrafter"/>
</dbReference>
<evidence type="ECO:0000313" key="3">
    <source>
        <dbReference type="EMBL" id="OLU40553.1"/>
    </source>
</evidence>
<organism evidence="3 4">
    <name type="scientific">Ileibacterium valens</name>
    <dbReference type="NCBI Taxonomy" id="1862668"/>
    <lineage>
        <taxon>Bacteria</taxon>
        <taxon>Bacillati</taxon>
        <taxon>Bacillota</taxon>
        <taxon>Erysipelotrichia</taxon>
        <taxon>Erysipelotrichales</taxon>
        <taxon>Erysipelotrichaceae</taxon>
        <taxon>Ileibacterium</taxon>
    </lineage>
</organism>
<dbReference type="PANTHER" id="PTHR11236">
    <property type="entry name" value="AMINOBENZOATE/ANTHRANILATE SYNTHASE"/>
    <property type="match status" value="1"/>
</dbReference>
<evidence type="ECO:0000313" key="4">
    <source>
        <dbReference type="Proteomes" id="UP000186341"/>
    </source>
</evidence>
<keyword evidence="4" id="KW-1185">Reference proteome</keyword>